<dbReference type="GO" id="GO:0038203">
    <property type="term" value="P:TORC2 signaling"/>
    <property type="evidence" value="ECO:0007669"/>
    <property type="project" value="TreeGrafter"/>
</dbReference>
<proteinExistence type="predicted"/>
<dbReference type="AlphaFoldDB" id="A0AAE0KYE9"/>
<feature type="signal peptide" evidence="2">
    <location>
        <begin position="1"/>
        <end position="23"/>
    </location>
</feature>
<evidence type="ECO:0000256" key="2">
    <source>
        <dbReference type="SAM" id="SignalP"/>
    </source>
</evidence>
<comment type="caution">
    <text evidence="5">The sequence shown here is derived from an EMBL/GenBank/DDBJ whole genome shotgun (WGS) entry which is preliminary data.</text>
</comment>
<feature type="non-terminal residue" evidence="5">
    <location>
        <position position="1"/>
    </location>
</feature>
<dbReference type="InterPro" id="IPR011989">
    <property type="entry name" value="ARM-like"/>
</dbReference>
<gene>
    <name evidence="5" type="ORF">CYMTET_25887</name>
</gene>
<dbReference type="InterPro" id="IPR028268">
    <property type="entry name" value="Pianissimo_fam"/>
</dbReference>
<dbReference type="GO" id="GO:0031932">
    <property type="term" value="C:TORC2 complex"/>
    <property type="evidence" value="ECO:0007669"/>
    <property type="project" value="InterPro"/>
</dbReference>
<evidence type="ECO:0000313" key="5">
    <source>
        <dbReference type="EMBL" id="KAK3265428.1"/>
    </source>
</evidence>
<dbReference type="Pfam" id="PF14666">
    <property type="entry name" value="RICTOR_M"/>
    <property type="match status" value="1"/>
</dbReference>
<evidence type="ECO:0000256" key="1">
    <source>
        <dbReference type="SAM" id="MobiDB-lite"/>
    </source>
</evidence>
<keyword evidence="2" id="KW-0732">Signal</keyword>
<feature type="domain" description="Rapamycin-insensitive companion of mTOR" evidence="4">
    <location>
        <begin position="869"/>
        <end position="942"/>
    </location>
</feature>
<dbReference type="InterPro" id="IPR029452">
    <property type="entry name" value="RICTOR_V"/>
</dbReference>
<evidence type="ECO:0000313" key="6">
    <source>
        <dbReference type="Proteomes" id="UP001190700"/>
    </source>
</evidence>
<sequence length="1051" mass="114336">GVRKGREGLLSMNVSLVASLVAGAGQDAGKNRWFAMDVLLLVASVDGEHFVAQGGIHTLILGSMQGEEAPTGTVVAALLTVAMLLGTPNMRTISGSPTLCLAPLLSPVLVESISLLEKSDNREQEAALEKQVISQLRRSCAQIIVLARTWSGITLLAVQAVEKHKHSAFQMLVEGLLRTTHVQVLEALLAMFFELLLLPVPPTLQKTKDDDLPLRRQTRAASAKEKSAAARPPVSQRGSLMSTVYLGVLMQALQGAGLHDALHRVATLDPHEFSSHIPRCGTLLLAEYITLMENVLPPQCCGNVHDMQALVSTALPAQQALRGLRVKKGLLGQSQGGLHEEEHGQSRAMQVINTLHTFTLRAGSTTMEAMPSLALEHIVRAGEEQASNTKLGAVESLEDAELNLMLKNSGVMDYRHAKARGGEVAVGTDGATICYSSRSGARVESNEWEKWHLPSIAQFVGGPMHLPGVVKWLCKQGKFMKRLAAFFTKRFHSLPRSSQEGITATQIFHDFVRALMSTEDGLNFLAGGGKDYKACSLLPDLSAAFQLELGPETRSLKGRLFHELSLAETVSSAYLDTVGLISSSAAGLCLLDKFSICQSLKQCLNIAKRSDLHDQILTKLDYRVAGGSPRTVLSAALESSVSTVRNCALAQARHLLLSSVRSASNLLMKKRDRRGTTYQASEEVEKITSEQIKWLSDTARWVIGLLLDHLEVFSEGEGRTANAILRASCVYPLAVDLLVGLKRSIEELTCCGPELALTLMNSAAGYDYLQEHCGVWMSGEIKRWDSGNGLVEYVTQVDLLSVKLATMEGLQAATTQQLTLLTLSRLDNMMPPHLYGALAATAAGCKALSNSPQLSAWSKCLLEDDWGCLVEQRAAAWALGHVAGASERGADMVIEMGGVRALVMRAECNPYLALRGSCIYALSLAARSQTCRTHLEGIGWYTKMYMHQGQELAVCLPLDINRIFRIASEKVISVVRNWRHRQQIRDSMIITTNALPSKSKKRIEMPHNQPFRKSLTLRDPRLQVGAQLSAVDPARAKRGAGGRWEVRSTGV</sequence>
<dbReference type="SMART" id="SM01307">
    <property type="entry name" value="RICTOR_M"/>
    <property type="match status" value="1"/>
</dbReference>
<keyword evidence="6" id="KW-1185">Reference proteome</keyword>
<dbReference type="Proteomes" id="UP001190700">
    <property type="component" value="Unassembled WGS sequence"/>
</dbReference>
<name>A0AAE0KYE9_9CHLO</name>
<evidence type="ECO:0000259" key="4">
    <source>
        <dbReference type="SMART" id="SM01310"/>
    </source>
</evidence>
<feature type="chain" id="PRO_5042238562" evidence="2">
    <location>
        <begin position="24"/>
        <end position="1051"/>
    </location>
</feature>
<dbReference type="PANTHER" id="PTHR13298">
    <property type="entry name" value="CYTOSOLIC REGULATOR PIANISSIMO"/>
    <property type="match status" value="1"/>
</dbReference>
<feature type="domain" description="Rapamycin-insensitive companion of mTOR middle" evidence="3">
    <location>
        <begin position="438"/>
        <end position="658"/>
    </location>
</feature>
<dbReference type="SMART" id="SM01310">
    <property type="entry name" value="RICTOR_V"/>
    <property type="match status" value="1"/>
</dbReference>
<dbReference type="Pfam" id="PF14664">
    <property type="entry name" value="RICTOR_N"/>
    <property type="match status" value="1"/>
</dbReference>
<dbReference type="EMBL" id="LGRX02013923">
    <property type="protein sequence ID" value="KAK3265428.1"/>
    <property type="molecule type" value="Genomic_DNA"/>
</dbReference>
<evidence type="ECO:0000259" key="3">
    <source>
        <dbReference type="SMART" id="SM01307"/>
    </source>
</evidence>
<dbReference type="InterPro" id="IPR029451">
    <property type="entry name" value="RICTOR_M"/>
</dbReference>
<dbReference type="Gene3D" id="1.25.10.10">
    <property type="entry name" value="Leucine-rich Repeat Variant"/>
    <property type="match status" value="1"/>
</dbReference>
<dbReference type="InterPro" id="IPR028267">
    <property type="entry name" value="Pianissimo_N"/>
</dbReference>
<reference evidence="5 6" key="1">
    <citation type="journal article" date="2015" name="Genome Biol. Evol.">
        <title>Comparative Genomics of a Bacterivorous Green Alga Reveals Evolutionary Causalities and Consequences of Phago-Mixotrophic Mode of Nutrition.</title>
        <authorList>
            <person name="Burns J.A."/>
            <person name="Paasch A."/>
            <person name="Narechania A."/>
            <person name="Kim E."/>
        </authorList>
    </citation>
    <scope>NUCLEOTIDE SEQUENCE [LARGE SCALE GENOMIC DNA]</scope>
    <source>
        <strain evidence="5 6">PLY_AMNH</strain>
    </source>
</reference>
<accession>A0AAE0KYE9</accession>
<dbReference type="Pfam" id="PF14668">
    <property type="entry name" value="RICTOR_V"/>
    <property type="match status" value="1"/>
</dbReference>
<protein>
    <submittedName>
        <fullName evidence="5">Uncharacterized protein</fullName>
    </submittedName>
</protein>
<feature type="region of interest" description="Disordered" evidence="1">
    <location>
        <begin position="208"/>
        <end position="235"/>
    </location>
</feature>
<dbReference type="PANTHER" id="PTHR13298:SF11">
    <property type="entry name" value="RAPAMYCIN-INSENSITIVE COMPANION OF MTOR"/>
    <property type="match status" value="1"/>
</dbReference>
<dbReference type="InterPro" id="IPR029453">
    <property type="entry name" value="Rictor_IV"/>
</dbReference>
<dbReference type="Pfam" id="PF14663">
    <property type="entry name" value="RasGEF_N_2"/>
    <property type="match status" value="1"/>
</dbReference>
<organism evidence="5 6">
    <name type="scientific">Cymbomonas tetramitiformis</name>
    <dbReference type="NCBI Taxonomy" id="36881"/>
    <lineage>
        <taxon>Eukaryota</taxon>
        <taxon>Viridiplantae</taxon>
        <taxon>Chlorophyta</taxon>
        <taxon>Pyramimonadophyceae</taxon>
        <taxon>Pyramimonadales</taxon>
        <taxon>Pyramimonadaceae</taxon>
        <taxon>Cymbomonas</taxon>
    </lineage>
</organism>